<reference evidence="4 5" key="1">
    <citation type="journal article" date="2021" name="bioRxiv">
        <title>Unique metabolic strategies in Hadean analogues reveal hints for primordial physiology.</title>
        <authorList>
            <person name="Nobu M.K."/>
            <person name="Nakai R."/>
            <person name="Tamazawa S."/>
            <person name="Mori H."/>
            <person name="Toyoda A."/>
            <person name="Ijiri A."/>
            <person name="Suzuki S."/>
            <person name="Kurokawa K."/>
            <person name="Kamagata Y."/>
            <person name="Tamaki H."/>
        </authorList>
    </citation>
    <scope>NUCLEOTIDE SEQUENCE [LARGE SCALE GENOMIC DNA]</scope>
    <source>
        <strain evidence="4">BS525</strain>
    </source>
</reference>
<evidence type="ECO:0000259" key="2">
    <source>
        <dbReference type="Pfam" id="PF00586"/>
    </source>
</evidence>
<dbReference type="InterPro" id="IPR036921">
    <property type="entry name" value="PurM-like_N_sf"/>
</dbReference>
<dbReference type="Proteomes" id="UP000811545">
    <property type="component" value="Unassembled WGS sequence"/>
</dbReference>
<comment type="similarity">
    <text evidence="1">Belongs to the HypE family.</text>
</comment>
<feature type="domain" description="PurM-like C-terminal" evidence="3">
    <location>
        <begin position="182"/>
        <end position="328"/>
    </location>
</feature>
<dbReference type="SUPFAM" id="SSF55326">
    <property type="entry name" value="PurM N-terminal domain-like"/>
    <property type="match status" value="1"/>
</dbReference>
<dbReference type="NCBIfam" id="TIGR02124">
    <property type="entry name" value="hypE"/>
    <property type="match status" value="1"/>
</dbReference>
<proteinExistence type="inferred from homology"/>
<dbReference type="InterPro" id="IPR016188">
    <property type="entry name" value="PurM-like_N"/>
</dbReference>
<comment type="caution">
    <text evidence="4">The sequence shown here is derived from an EMBL/GenBank/DDBJ whole genome shotgun (WGS) entry which is preliminary data.</text>
</comment>
<evidence type="ECO:0000313" key="5">
    <source>
        <dbReference type="Proteomes" id="UP000811545"/>
    </source>
</evidence>
<sequence length="356" mass="38467">MLVWFLPRVLALPITFTLMNNQDKVLLSHGSGGRLSHSLIKDVFLKYFTEPQLLNNEDASTIPDLPAGKLCFSTDSYVVKPIFFPGGNIGKLAVCGTVNDLSMRGALPLYLSAGFIIEEGFLIKDLEMIAQTMFQYSQKSSVKIITGDTKVVERGAADKIFINTSGVGIIPEGRSVSTTNAKIGDYILINGTIGDHGIAILSQREGMNFSSTIQSDCAPLNMIVESLFNICSSIHVLKDPTRGGLGTSLNEVALASKIGIEINEDSIPISRTVATACEMLGLDPLYLANEGKFITFVPPEEADKILIEMKKNQLGIEASIIGIVTDSHPGLVLMKTIYGAKRVINMPSGELLPRIC</sequence>
<dbReference type="InterPro" id="IPR010918">
    <property type="entry name" value="PurM-like_C_dom"/>
</dbReference>
<dbReference type="InterPro" id="IPR011854">
    <property type="entry name" value="HypE"/>
</dbReference>
<gene>
    <name evidence="4" type="primary">hypE</name>
    <name evidence="4" type="ORF">DDT42_00671</name>
</gene>
<name>A0A9E2BIM2_PSYF1</name>
<dbReference type="EMBL" id="QLTW01000024">
    <property type="protein sequence ID" value="MBT9144820.1"/>
    <property type="molecule type" value="Genomic_DNA"/>
</dbReference>
<protein>
    <submittedName>
        <fullName evidence="4">Hydrogenase expression/formation protein HypE</fullName>
    </submittedName>
</protein>
<dbReference type="Pfam" id="PF00586">
    <property type="entry name" value="AIRS"/>
    <property type="match status" value="1"/>
</dbReference>
<dbReference type="Gene3D" id="3.30.1330.10">
    <property type="entry name" value="PurM-like, N-terminal domain"/>
    <property type="match status" value="1"/>
</dbReference>
<dbReference type="PIRSF" id="PIRSF005644">
    <property type="entry name" value="Hdrgns_mtr_HypE"/>
    <property type="match status" value="1"/>
</dbReference>
<dbReference type="PANTHER" id="PTHR30303:SF0">
    <property type="entry name" value="CARBAMOYL DEHYDRATASE HYPE"/>
    <property type="match status" value="1"/>
</dbReference>
<dbReference type="Pfam" id="PF02769">
    <property type="entry name" value="AIRS_C"/>
    <property type="match status" value="1"/>
</dbReference>
<dbReference type="Gene3D" id="3.90.650.10">
    <property type="entry name" value="PurM-like C-terminal domain"/>
    <property type="match status" value="1"/>
</dbReference>
<dbReference type="GO" id="GO:0051604">
    <property type="term" value="P:protein maturation"/>
    <property type="evidence" value="ECO:0007669"/>
    <property type="project" value="TreeGrafter"/>
</dbReference>
<accession>A0A9E2BIM2</accession>
<organism evidence="4 5">
    <name type="scientific">Psychracetigena formicireducens</name>
    <dbReference type="NCBI Taxonomy" id="2986056"/>
    <lineage>
        <taxon>Bacteria</taxon>
        <taxon>Bacillati</taxon>
        <taxon>Candidatus Lithacetigenota</taxon>
        <taxon>Candidatus Psychracetigena</taxon>
    </lineage>
</organism>
<evidence type="ECO:0000256" key="1">
    <source>
        <dbReference type="ARBA" id="ARBA00006243"/>
    </source>
</evidence>
<dbReference type="PANTHER" id="PTHR30303">
    <property type="entry name" value="HYDROGENASE ISOENZYMES FORMATION PROTEIN HYPE"/>
    <property type="match status" value="1"/>
</dbReference>
<dbReference type="AlphaFoldDB" id="A0A9E2BIM2"/>
<evidence type="ECO:0000313" key="4">
    <source>
        <dbReference type="EMBL" id="MBT9144820.1"/>
    </source>
</evidence>
<feature type="domain" description="PurM-like N-terminal" evidence="2">
    <location>
        <begin position="66"/>
        <end position="170"/>
    </location>
</feature>
<dbReference type="CDD" id="cd02197">
    <property type="entry name" value="HypE"/>
    <property type="match status" value="1"/>
</dbReference>
<evidence type="ECO:0000259" key="3">
    <source>
        <dbReference type="Pfam" id="PF02769"/>
    </source>
</evidence>
<dbReference type="SUPFAM" id="SSF56042">
    <property type="entry name" value="PurM C-terminal domain-like"/>
    <property type="match status" value="1"/>
</dbReference>
<dbReference type="InterPro" id="IPR036676">
    <property type="entry name" value="PurM-like_C_sf"/>
</dbReference>